<keyword evidence="3" id="KW-1185">Reference proteome</keyword>
<feature type="signal peptide" evidence="1">
    <location>
        <begin position="1"/>
        <end position="26"/>
    </location>
</feature>
<dbReference type="InterPro" id="IPR024447">
    <property type="entry name" value="YXWGXW_rpt"/>
</dbReference>
<accession>A0ABW8KIY2</accession>
<dbReference type="Pfam" id="PF12779">
    <property type="entry name" value="WXXGXW"/>
    <property type="match status" value="2"/>
</dbReference>
<gene>
    <name evidence="2" type="ORF">ISP14_09685</name>
</gene>
<evidence type="ECO:0000313" key="2">
    <source>
        <dbReference type="EMBL" id="MFK2931062.1"/>
    </source>
</evidence>
<feature type="chain" id="PRO_5046481396" evidence="1">
    <location>
        <begin position="27"/>
        <end position="118"/>
    </location>
</feature>
<comment type="caution">
    <text evidence="2">The sequence shown here is derived from an EMBL/GenBank/DDBJ whole genome shotgun (WGS) entry which is preliminary data.</text>
</comment>
<evidence type="ECO:0000256" key="1">
    <source>
        <dbReference type="SAM" id="SignalP"/>
    </source>
</evidence>
<dbReference type="Proteomes" id="UP001620397">
    <property type="component" value="Unassembled WGS sequence"/>
</dbReference>
<proteinExistence type="predicted"/>
<protein>
    <submittedName>
        <fullName evidence="2">YXWGXW repeat-containing protein</fullName>
    </submittedName>
</protein>
<evidence type="ECO:0000313" key="3">
    <source>
        <dbReference type="Proteomes" id="UP001620397"/>
    </source>
</evidence>
<name>A0ABW8KIY2_9GAMM</name>
<organism evidence="2 3">
    <name type="scientific">Dyella agri</name>
    <dbReference type="NCBI Taxonomy" id="1926869"/>
    <lineage>
        <taxon>Bacteria</taxon>
        <taxon>Pseudomonadati</taxon>
        <taxon>Pseudomonadota</taxon>
        <taxon>Gammaproteobacteria</taxon>
        <taxon>Lysobacterales</taxon>
        <taxon>Rhodanobacteraceae</taxon>
        <taxon>Dyella</taxon>
    </lineage>
</organism>
<dbReference type="EMBL" id="JADIKL010000004">
    <property type="protein sequence ID" value="MFK2931062.1"/>
    <property type="molecule type" value="Genomic_DNA"/>
</dbReference>
<reference evidence="2 3" key="1">
    <citation type="submission" date="2020-10" db="EMBL/GenBank/DDBJ databases">
        <title>Phylogeny of dyella-like bacteria.</title>
        <authorList>
            <person name="Fu J."/>
        </authorList>
    </citation>
    <scope>NUCLEOTIDE SEQUENCE [LARGE SCALE GENOMIC DNA]</scope>
    <source>
        <strain evidence="2 3">DKC-1</strain>
    </source>
</reference>
<sequence>MESTMSRKSSALILSAALALAGVGLAATTAVQAAPQVSVGVGVNIGVAPPAPRFERVPPPRAGYMWAPGYWVWSPRMRRHVWVDGRWMRARPGYRYMPARWYQGPRGHWHFNNGYWTR</sequence>
<keyword evidence="1" id="KW-0732">Signal</keyword>